<dbReference type="EMBL" id="VMNH01000022">
    <property type="protein sequence ID" value="TVO71225.1"/>
    <property type="molecule type" value="Genomic_DNA"/>
</dbReference>
<dbReference type="Proteomes" id="UP000316649">
    <property type="component" value="Unassembled WGS sequence"/>
</dbReference>
<dbReference type="OrthoDB" id="322908at2"/>
<proteinExistence type="predicted"/>
<evidence type="ECO:0000313" key="2">
    <source>
        <dbReference type="Proteomes" id="UP000316649"/>
    </source>
</evidence>
<dbReference type="RefSeq" id="WP_144359804.1">
    <property type="nucleotide sequence ID" value="NZ_VMNH01000022.1"/>
</dbReference>
<accession>A0A557S1C2</accession>
<gene>
    <name evidence="1" type="ORF">FHP88_14465</name>
</gene>
<evidence type="ECO:0000313" key="1">
    <source>
        <dbReference type="EMBL" id="TVO71225.1"/>
    </source>
</evidence>
<reference evidence="1 2" key="1">
    <citation type="submission" date="2019-07" db="EMBL/GenBank/DDBJ databases">
        <title>The pathways for chlorine oxyanion respiration interact through the shared metabolite chlorate.</title>
        <authorList>
            <person name="Barnum T.P."/>
            <person name="Cheng Y."/>
            <person name="Hill K.A."/>
            <person name="Lucas L.N."/>
            <person name="Carlson H.K."/>
            <person name="Coates J.D."/>
        </authorList>
    </citation>
    <scope>NUCLEOTIDE SEQUENCE [LARGE SCALE GENOMIC DNA]</scope>
    <source>
        <strain evidence="1 2">BK-1</strain>
    </source>
</reference>
<comment type="caution">
    <text evidence="1">The sequence shown here is derived from an EMBL/GenBank/DDBJ whole genome shotgun (WGS) entry which is preliminary data.</text>
</comment>
<organism evidence="1 2">
    <name type="scientific">Sedimenticola selenatireducens</name>
    <dbReference type="NCBI Taxonomy" id="191960"/>
    <lineage>
        <taxon>Bacteria</taxon>
        <taxon>Pseudomonadati</taxon>
        <taxon>Pseudomonadota</taxon>
        <taxon>Gammaproteobacteria</taxon>
        <taxon>Chromatiales</taxon>
        <taxon>Sedimenticolaceae</taxon>
        <taxon>Sedimenticola</taxon>
    </lineage>
</organism>
<dbReference type="AlphaFoldDB" id="A0A557S1C2"/>
<keyword evidence="2" id="KW-1185">Reference proteome</keyword>
<sequence length="147" mass="16506">MENHVLDALDKDHDIFNAWDLLAQRPQRVSGKSAVEVVRAFLSIADHLKEGLTLRQLSSRCFWRDLDFSGFMILKSLCRVFGGVQAWSEGYICMLDLLNKAEGHFAKFGNKKAQMNSGTTGCPFSDQILLPALRSKGIFIDQEAIVE</sequence>
<name>A0A557S1C2_9GAMM</name>
<protein>
    <submittedName>
        <fullName evidence="1">Uncharacterized protein</fullName>
    </submittedName>
</protein>